<accession>A0A0D0AUU0</accession>
<name>A0A0D0AUU0_9AGAM</name>
<organism evidence="1 2">
    <name type="scientific">Suillus luteus UH-Slu-Lm8-n1</name>
    <dbReference type="NCBI Taxonomy" id="930992"/>
    <lineage>
        <taxon>Eukaryota</taxon>
        <taxon>Fungi</taxon>
        <taxon>Dikarya</taxon>
        <taxon>Basidiomycota</taxon>
        <taxon>Agaricomycotina</taxon>
        <taxon>Agaricomycetes</taxon>
        <taxon>Agaricomycetidae</taxon>
        <taxon>Boletales</taxon>
        <taxon>Suillineae</taxon>
        <taxon>Suillaceae</taxon>
        <taxon>Suillus</taxon>
    </lineage>
</organism>
<keyword evidence="2" id="KW-1185">Reference proteome</keyword>
<reference evidence="1 2" key="1">
    <citation type="submission" date="2014-04" db="EMBL/GenBank/DDBJ databases">
        <authorList>
            <consortium name="DOE Joint Genome Institute"/>
            <person name="Kuo A."/>
            <person name="Ruytinx J."/>
            <person name="Rineau F."/>
            <person name="Colpaert J."/>
            <person name="Kohler A."/>
            <person name="Nagy L.G."/>
            <person name="Floudas D."/>
            <person name="Copeland A."/>
            <person name="Barry K.W."/>
            <person name="Cichocki N."/>
            <person name="Veneault-Fourrey C."/>
            <person name="LaButti K."/>
            <person name="Lindquist E.A."/>
            <person name="Lipzen A."/>
            <person name="Lundell T."/>
            <person name="Morin E."/>
            <person name="Murat C."/>
            <person name="Sun H."/>
            <person name="Tunlid A."/>
            <person name="Henrissat B."/>
            <person name="Grigoriev I.V."/>
            <person name="Hibbett D.S."/>
            <person name="Martin F."/>
            <person name="Nordberg H.P."/>
            <person name="Cantor M.N."/>
            <person name="Hua S.X."/>
        </authorList>
    </citation>
    <scope>NUCLEOTIDE SEQUENCE [LARGE SCALE GENOMIC DNA]</scope>
    <source>
        <strain evidence="1 2">UH-Slu-Lm8-n1</strain>
    </source>
</reference>
<sequence>MSERVIDGTVSINKYNGAASDWKRDTVHAAHAIQAPFELSHRPPRHCPSWPLRAA</sequence>
<proteinExistence type="predicted"/>
<reference evidence="2" key="2">
    <citation type="submission" date="2015-01" db="EMBL/GenBank/DDBJ databases">
        <title>Evolutionary Origins and Diversification of the Mycorrhizal Mutualists.</title>
        <authorList>
            <consortium name="DOE Joint Genome Institute"/>
            <consortium name="Mycorrhizal Genomics Consortium"/>
            <person name="Kohler A."/>
            <person name="Kuo A."/>
            <person name="Nagy L.G."/>
            <person name="Floudas D."/>
            <person name="Copeland A."/>
            <person name="Barry K.W."/>
            <person name="Cichocki N."/>
            <person name="Veneault-Fourrey C."/>
            <person name="LaButti K."/>
            <person name="Lindquist E.A."/>
            <person name="Lipzen A."/>
            <person name="Lundell T."/>
            <person name="Morin E."/>
            <person name="Murat C."/>
            <person name="Riley R."/>
            <person name="Ohm R."/>
            <person name="Sun H."/>
            <person name="Tunlid A."/>
            <person name="Henrissat B."/>
            <person name="Grigoriev I.V."/>
            <person name="Hibbett D.S."/>
            <person name="Martin F."/>
        </authorList>
    </citation>
    <scope>NUCLEOTIDE SEQUENCE [LARGE SCALE GENOMIC DNA]</scope>
    <source>
        <strain evidence="2">UH-Slu-Lm8-n1</strain>
    </source>
</reference>
<gene>
    <name evidence="1" type="ORF">CY34DRAFT_809665</name>
</gene>
<evidence type="ECO:0000313" key="1">
    <source>
        <dbReference type="EMBL" id="KIK38127.1"/>
    </source>
</evidence>
<evidence type="ECO:0000313" key="2">
    <source>
        <dbReference type="Proteomes" id="UP000054485"/>
    </source>
</evidence>
<dbReference type="HOGENOM" id="CLU_3033956_0_0_1"/>
<protein>
    <submittedName>
        <fullName evidence="1">Uncharacterized protein</fullName>
    </submittedName>
</protein>
<dbReference type="EMBL" id="KN835409">
    <property type="protein sequence ID" value="KIK38127.1"/>
    <property type="molecule type" value="Genomic_DNA"/>
</dbReference>
<dbReference type="InParanoid" id="A0A0D0AUU0"/>
<dbReference type="Proteomes" id="UP000054485">
    <property type="component" value="Unassembled WGS sequence"/>
</dbReference>
<dbReference type="AlphaFoldDB" id="A0A0D0AUU0"/>